<organism evidence="1">
    <name type="scientific">Caldithrix abyssi</name>
    <dbReference type="NCBI Taxonomy" id="187145"/>
    <lineage>
        <taxon>Bacteria</taxon>
        <taxon>Pseudomonadati</taxon>
        <taxon>Calditrichota</taxon>
        <taxon>Calditrichia</taxon>
        <taxon>Calditrichales</taxon>
        <taxon>Calditrichaceae</taxon>
        <taxon>Caldithrix</taxon>
    </lineage>
</organism>
<dbReference type="EMBL" id="DRQG01000109">
    <property type="protein sequence ID" value="HGY56372.1"/>
    <property type="molecule type" value="Genomic_DNA"/>
</dbReference>
<accession>A0A7V4WWA3</accession>
<evidence type="ECO:0008006" key="2">
    <source>
        <dbReference type="Google" id="ProtNLM"/>
    </source>
</evidence>
<dbReference type="AlphaFoldDB" id="A0A7V4WWA3"/>
<proteinExistence type="predicted"/>
<sequence>MNRVLVKLAILLLLWAAILYAQKPQIINEASNSDSTKIHRSKNQTFFIEGGINATRFQKLNSAFKPGYAFGLTFTYDITHSIGLSFTSLVARVNTYVNKISSVYQEDNICYRQYYDFDLSFLFLELPVSLSYKIWENNTVAIRFSLGYGLSLALRDNSERTNFVLTDEVVKDYPCDYYPEGDYYNNDANFENSGTSLNAGIQITYHRVILKVLYINKRYAIKGFDNLHSVSVHFGYIISRTCPK</sequence>
<gene>
    <name evidence="1" type="ORF">ENK44_11745</name>
</gene>
<comment type="caution">
    <text evidence="1">The sequence shown here is derived from an EMBL/GenBank/DDBJ whole genome shotgun (WGS) entry which is preliminary data.</text>
</comment>
<reference evidence="1" key="1">
    <citation type="journal article" date="2020" name="mSystems">
        <title>Genome- and Community-Level Interaction Insights into Carbon Utilization and Element Cycling Functions of Hydrothermarchaeota in Hydrothermal Sediment.</title>
        <authorList>
            <person name="Zhou Z."/>
            <person name="Liu Y."/>
            <person name="Xu W."/>
            <person name="Pan J."/>
            <person name="Luo Z.H."/>
            <person name="Li M."/>
        </authorList>
    </citation>
    <scope>NUCLEOTIDE SEQUENCE [LARGE SCALE GENOMIC DNA]</scope>
    <source>
        <strain evidence="1">HyVt-577</strain>
    </source>
</reference>
<name>A0A7V4WWA3_CALAY</name>
<protein>
    <recommendedName>
        <fullName evidence="2">Outer membrane protein beta-barrel domain-containing protein</fullName>
    </recommendedName>
</protein>
<evidence type="ECO:0000313" key="1">
    <source>
        <dbReference type="EMBL" id="HGY56372.1"/>
    </source>
</evidence>
<dbReference type="Proteomes" id="UP000885779">
    <property type="component" value="Unassembled WGS sequence"/>
</dbReference>